<keyword evidence="16" id="KW-0472">Membrane</keyword>
<dbReference type="GO" id="GO:0046872">
    <property type="term" value="F:metal ion binding"/>
    <property type="evidence" value="ECO:0007669"/>
    <property type="project" value="UniProtKB-KW"/>
</dbReference>
<feature type="active site" description="Proton acceptor" evidence="19">
    <location>
        <position position="163"/>
    </location>
</feature>
<accession>W2C842</accession>
<dbReference type="GO" id="GO:0004623">
    <property type="term" value="F:phospholipase A2 activity"/>
    <property type="evidence" value="ECO:0007669"/>
    <property type="project" value="UniProtKB-EC"/>
</dbReference>
<dbReference type="PANTHER" id="PTHR40457">
    <property type="entry name" value="PHOSPHOLIPASE A1"/>
    <property type="match status" value="1"/>
</dbReference>
<gene>
    <name evidence="22" type="ORF">N425_03045</name>
</gene>
<comment type="subunit">
    <text evidence="5">Homodimer; dimerization is reversible, and the dimeric form is the active one.</text>
</comment>
<evidence type="ECO:0000256" key="16">
    <source>
        <dbReference type="ARBA" id="ARBA00023136"/>
    </source>
</evidence>
<reference evidence="22 23" key="1">
    <citation type="submission" date="2013-11" db="EMBL/GenBank/DDBJ databases">
        <title>Single cell genomics of uncultured Tannerella BU063 (oral taxon 286).</title>
        <authorList>
            <person name="Beall C.J."/>
            <person name="Campbell A.G."/>
            <person name="Griffen A.L."/>
            <person name="Podar M."/>
            <person name="Leys E.J."/>
        </authorList>
    </citation>
    <scope>NUCLEOTIDE SEQUENCE [LARGE SCALE GENOMIC DNA]</scope>
    <source>
        <strain evidence="22">Cell 2</strain>
    </source>
</reference>
<evidence type="ECO:0000256" key="13">
    <source>
        <dbReference type="ARBA" id="ARBA00022837"/>
    </source>
</evidence>
<evidence type="ECO:0000256" key="4">
    <source>
        <dbReference type="ARBA" id="ARBA00010525"/>
    </source>
</evidence>
<evidence type="ECO:0000313" key="23">
    <source>
        <dbReference type="Proteomes" id="UP000018837"/>
    </source>
</evidence>
<comment type="caution">
    <text evidence="22">The sequence shown here is derived from an EMBL/GenBank/DDBJ whole genome shotgun (WGS) entry which is preliminary data.</text>
</comment>
<feature type="chain" id="PRO_5004813503" description="Phosphatidylcholine 1-acylhydrolase" evidence="21">
    <location>
        <begin position="21"/>
        <end position="299"/>
    </location>
</feature>
<evidence type="ECO:0000256" key="8">
    <source>
        <dbReference type="ARBA" id="ARBA00022452"/>
    </source>
</evidence>
<dbReference type="PATRIC" id="fig|1411148.3.peg.377"/>
<keyword evidence="8" id="KW-1134">Transmembrane beta strand</keyword>
<sequence length="299" mass="34683">MNYVYLLFLLLLALPTATHAQQDVSAFKRGRMRGDSLRTELLRRIEDARPDYNADSVRAVIESGPYFGIFRDNYFIGGIPIGGPVRRDNANVKFQISIIHRLTKSRLPFDTYLFLQFTQKTIWNVLEESLPMRDLNFNPGVGLGHLIVYHNKYIGHALFMLEHESNGKDGPASRSWNKVSLSSTLLLNRHMEMQLKAWIPIVDGENNRNILRYSGLAQMGLLYRTDNRRVQAGMLATWRAHSFSFNTQWELSLKISRHANQYLFFQYYNGYGENLLDYDRFKSVLRLGMVIKPEGFSIY</sequence>
<dbReference type="Proteomes" id="UP000018837">
    <property type="component" value="Unassembled WGS sequence"/>
</dbReference>
<dbReference type="Gene3D" id="2.40.230.10">
    <property type="entry name" value="Phospholipase A1"/>
    <property type="match status" value="1"/>
</dbReference>
<feature type="active site" description="Nucleophile" evidence="19">
    <location>
        <position position="165"/>
    </location>
</feature>
<feature type="binding site" description="in dimeric form" evidence="20">
    <location>
        <position position="173"/>
    </location>
    <ligand>
        <name>Ca(2+)</name>
        <dbReference type="ChEBI" id="CHEBI:29108"/>
        <label>1</label>
    </ligand>
</feature>
<dbReference type="GO" id="GO:0016042">
    <property type="term" value="P:lipid catabolic process"/>
    <property type="evidence" value="ECO:0007669"/>
    <property type="project" value="UniProtKB-KW"/>
</dbReference>
<evidence type="ECO:0000256" key="5">
    <source>
        <dbReference type="ARBA" id="ARBA00011702"/>
    </source>
</evidence>
<dbReference type="Pfam" id="PF02253">
    <property type="entry name" value="PLA1"/>
    <property type="match status" value="1"/>
</dbReference>
<keyword evidence="9" id="KW-0812">Transmembrane</keyword>
<keyword evidence="11 21" id="KW-0732">Signal</keyword>
<keyword evidence="15" id="KW-0443">Lipid metabolism</keyword>
<comment type="similarity">
    <text evidence="4">Belongs to the phospholipase A1 family.</text>
</comment>
<evidence type="ECO:0000256" key="15">
    <source>
        <dbReference type="ARBA" id="ARBA00023098"/>
    </source>
</evidence>
<comment type="catalytic activity">
    <reaction evidence="1">
        <text>a 1,2-diacyl-sn-glycero-3-phosphocholine + H2O = a 2-acyl-sn-glycero-3-phosphocholine + a fatty acid + H(+)</text>
        <dbReference type="Rhea" id="RHEA:18689"/>
        <dbReference type="ChEBI" id="CHEBI:15377"/>
        <dbReference type="ChEBI" id="CHEBI:15378"/>
        <dbReference type="ChEBI" id="CHEBI:28868"/>
        <dbReference type="ChEBI" id="CHEBI:57643"/>
        <dbReference type="ChEBI" id="CHEBI:57875"/>
        <dbReference type="EC" id="3.1.1.32"/>
    </reaction>
</comment>
<dbReference type="EC" id="3.1.1.32" evidence="6"/>
<evidence type="ECO:0000256" key="19">
    <source>
        <dbReference type="PIRSR" id="PIRSR603187-1"/>
    </source>
</evidence>
<evidence type="ECO:0000256" key="17">
    <source>
        <dbReference type="ARBA" id="ARBA00023237"/>
    </source>
</evidence>
<keyword evidence="14" id="KW-0442">Lipid degradation</keyword>
<proteinExistence type="inferred from homology"/>
<dbReference type="InterPro" id="IPR003187">
    <property type="entry name" value="PLipase_A1"/>
</dbReference>
<protein>
    <recommendedName>
        <fullName evidence="18">Phosphatidylcholine 1-acylhydrolase</fullName>
        <ecNumber evidence="6">3.1.1.32</ecNumber>
        <ecNumber evidence="7">3.1.1.4</ecNumber>
    </recommendedName>
</protein>
<dbReference type="GO" id="GO:0009279">
    <property type="term" value="C:cell outer membrane"/>
    <property type="evidence" value="ECO:0007669"/>
    <property type="project" value="UniProtKB-SubCell"/>
</dbReference>
<dbReference type="InterPro" id="IPR036541">
    <property type="entry name" value="PLipase_A1_sf"/>
</dbReference>
<comment type="cofactor">
    <cofactor evidence="20">
        <name>Ca(2+)</name>
        <dbReference type="ChEBI" id="CHEBI:29108"/>
    </cofactor>
    <text evidence="20">Binds 1 Ca(2+) ion per monomer.</text>
</comment>
<evidence type="ECO:0000313" key="22">
    <source>
        <dbReference type="EMBL" id="ETK02662.1"/>
    </source>
</evidence>
<keyword evidence="12" id="KW-0378">Hydrolase</keyword>
<evidence type="ECO:0000256" key="20">
    <source>
        <dbReference type="PIRSR" id="PIRSR603187-2"/>
    </source>
</evidence>
<evidence type="ECO:0000256" key="3">
    <source>
        <dbReference type="ARBA" id="ARBA00004571"/>
    </source>
</evidence>
<organism evidence="22 23">
    <name type="scientific">Tannerella sp. oral taxon BU063 isolate Cell 2</name>
    <dbReference type="NCBI Taxonomy" id="1411148"/>
    <lineage>
        <taxon>Bacteria</taxon>
        <taxon>Pseudomonadati</taxon>
        <taxon>Bacteroidota</taxon>
        <taxon>Bacteroidia</taxon>
        <taxon>Bacteroidales</taxon>
        <taxon>Tannerellaceae</taxon>
        <taxon>Tannerella</taxon>
    </lineage>
</organism>
<evidence type="ECO:0000256" key="12">
    <source>
        <dbReference type="ARBA" id="ARBA00022801"/>
    </source>
</evidence>
<evidence type="ECO:0000256" key="2">
    <source>
        <dbReference type="ARBA" id="ARBA00001604"/>
    </source>
</evidence>
<keyword evidence="13 20" id="KW-0106">Calcium</keyword>
<dbReference type="PANTHER" id="PTHR40457:SF1">
    <property type="entry name" value="PHOSPHOLIPASE A1"/>
    <property type="match status" value="1"/>
</dbReference>
<evidence type="ECO:0000256" key="7">
    <source>
        <dbReference type="ARBA" id="ARBA00013278"/>
    </source>
</evidence>
<dbReference type="GO" id="GO:0008970">
    <property type="term" value="F:phospholipase A1 activity"/>
    <property type="evidence" value="ECO:0007669"/>
    <property type="project" value="UniProtKB-EC"/>
</dbReference>
<dbReference type="EC" id="3.1.1.4" evidence="7"/>
<comment type="catalytic activity">
    <reaction evidence="2">
        <text>a 1,2-diacyl-sn-glycero-3-phosphocholine + H2O = a 1-acyl-sn-glycero-3-phosphocholine + a fatty acid + H(+)</text>
        <dbReference type="Rhea" id="RHEA:15801"/>
        <dbReference type="ChEBI" id="CHEBI:15377"/>
        <dbReference type="ChEBI" id="CHEBI:15378"/>
        <dbReference type="ChEBI" id="CHEBI:28868"/>
        <dbReference type="ChEBI" id="CHEBI:57643"/>
        <dbReference type="ChEBI" id="CHEBI:58168"/>
        <dbReference type="EC" id="3.1.1.4"/>
    </reaction>
</comment>
<comment type="subcellular location">
    <subcellularLocation>
        <location evidence="3">Cell outer membrane</location>
        <topology evidence="3">Multi-pass membrane protein</topology>
    </subcellularLocation>
</comment>
<evidence type="ECO:0000256" key="1">
    <source>
        <dbReference type="ARBA" id="ARBA00000111"/>
    </source>
</evidence>
<dbReference type="PRINTS" id="PR01486">
    <property type="entry name" value="PHPHLIPASEA1"/>
</dbReference>
<feature type="binding site" description="in dimeric form" evidence="20">
    <location>
        <position position="129"/>
    </location>
    <ligand>
        <name>Ca(2+)</name>
        <dbReference type="ChEBI" id="CHEBI:29108"/>
        <label>1</label>
    </ligand>
</feature>
<evidence type="ECO:0000256" key="11">
    <source>
        <dbReference type="ARBA" id="ARBA00022729"/>
    </source>
</evidence>
<dbReference type="AlphaFoldDB" id="W2C842"/>
<feature type="signal peptide" evidence="21">
    <location>
        <begin position="1"/>
        <end position="20"/>
    </location>
</feature>
<evidence type="ECO:0000256" key="18">
    <source>
        <dbReference type="ARBA" id="ARBA00032375"/>
    </source>
</evidence>
<keyword evidence="17" id="KW-0998">Cell outer membrane</keyword>
<evidence type="ECO:0000256" key="9">
    <source>
        <dbReference type="ARBA" id="ARBA00022692"/>
    </source>
</evidence>
<evidence type="ECO:0000256" key="6">
    <source>
        <dbReference type="ARBA" id="ARBA00013179"/>
    </source>
</evidence>
<evidence type="ECO:0000256" key="21">
    <source>
        <dbReference type="SAM" id="SignalP"/>
    </source>
</evidence>
<dbReference type="SUPFAM" id="SSF56931">
    <property type="entry name" value="Outer membrane phospholipase A (OMPLA)"/>
    <property type="match status" value="1"/>
</dbReference>
<name>W2C842_9BACT</name>
<evidence type="ECO:0000256" key="14">
    <source>
        <dbReference type="ARBA" id="ARBA00022963"/>
    </source>
</evidence>
<dbReference type="EMBL" id="AYUF01000311">
    <property type="protein sequence ID" value="ETK02662.1"/>
    <property type="molecule type" value="Genomic_DNA"/>
</dbReference>
<evidence type="ECO:0000256" key="10">
    <source>
        <dbReference type="ARBA" id="ARBA00022723"/>
    </source>
</evidence>
<keyword evidence="10 20" id="KW-0479">Metal-binding</keyword>